<evidence type="ECO:0000256" key="1">
    <source>
        <dbReference type="SAM" id="Phobius"/>
    </source>
</evidence>
<dbReference type="CDD" id="cd00077">
    <property type="entry name" value="HDc"/>
    <property type="match status" value="1"/>
</dbReference>
<name>H0URC6_9BACT</name>
<evidence type="ECO:0000259" key="2">
    <source>
        <dbReference type="SMART" id="SM00471"/>
    </source>
</evidence>
<dbReference type="Proteomes" id="UP000005730">
    <property type="component" value="Chromosome"/>
</dbReference>
<feature type="transmembrane region" description="Helical" evidence="1">
    <location>
        <begin position="382"/>
        <end position="400"/>
    </location>
</feature>
<evidence type="ECO:0000313" key="4">
    <source>
        <dbReference type="Proteomes" id="UP000005730"/>
    </source>
</evidence>
<dbReference type="PANTHER" id="PTHR36442:SF1">
    <property type="entry name" value="CYCLIC-DI-AMP PHOSPHODIESTERASE PGPH"/>
    <property type="match status" value="1"/>
</dbReference>
<dbReference type="NCBIfam" id="TIGR00277">
    <property type="entry name" value="HDIG"/>
    <property type="match status" value="1"/>
</dbReference>
<gene>
    <name evidence="3" type="ORF">TheveDRAFT_0726</name>
</gene>
<feature type="transmembrane region" description="Helical" evidence="1">
    <location>
        <begin position="35"/>
        <end position="55"/>
    </location>
</feature>
<proteinExistence type="predicted"/>
<dbReference type="STRING" id="926567.TheveDRAFT_0726"/>
<feature type="transmembrane region" description="Helical" evidence="1">
    <location>
        <begin position="289"/>
        <end position="317"/>
    </location>
</feature>
<keyword evidence="1" id="KW-1133">Transmembrane helix</keyword>
<keyword evidence="1" id="KW-0812">Transmembrane</keyword>
<dbReference type="Gene3D" id="1.10.3210.10">
    <property type="entry name" value="Hypothetical protein af1432"/>
    <property type="match status" value="1"/>
</dbReference>
<protein>
    <submittedName>
        <fullName evidence="3">Putative domain HDIG-containing protein</fullName>
    </submittedName>
</protein>
<dbReference type="eggNOG" id="COG1480">
    <property type="taxonomic scope" value="Bacteria"/>
</dbReference>
<feature type="transmembrane region" description="Helical" evidence="1">
    <location>
        <begin position="220"/>
        <end position="238"/>
    </location>
</feature>
<dbReference type="SMART" id="SM00471">
    <property type="entry name" value="HDc"/>
    <property type="match status" value="1"/>
</dbReference>
<feature type="transmembrane region" description="Helical" evidence="1">
    <location>
        <begin position="323"/>
        <end position="340"/>
    </location>
</feature>
<dbReference type="AlphaFoldDB" id="H0URC6"/>
<feature type="domain" description="HD/PDEase" evidence="2">
    <location>
        <begin position="429"/>
        <end position="584"/>
    </location>
</feature>
<dbReference type="InterPro" id="IPR003607">
    <property type="entry name" value="HD/PDEase_dom"/>
</dbReference>
<feature type="transmembrane region" description="Helical" evidence="1">
    <location>
        <begin position="258"/>
        <end position="277"/>
    </location>
</feature>
<feature type="transmembrane region" description="Helical" evidence="1">
    <location>
        <begin position="352"/>
        <end position="370"/>
    </location>
</feature>
<reference evidence="3 4" key="1">
    <citation type="submission" date="2011-10" db="EMBL/GenBank/DDBJ databases">
        <title>The Noncontiguous Finished genome of Thermanaerovibrio velox DSM 12556.</title>
        <authorList>
            <consortium name="US DOE Joint Genome Institute (JGI-PGF)"/>
            <person name="Lucas S."/>
            <person name="Copeland A."/>
            <person name="Lapidus A."/>
            <person name="Glavina del Rio T."/>
            <person name="Dalin E."/>
            <person name="Tice H."/>
            <person name="Bruce D."/>
            <person name="Goodwin L."/>
            <person name="Pitluck S."/>
            <person name="Peters L."/>
            <person name="Mikhailova N."/>
            <person name="Teshima H."/>
            <person name="Kyrpides N."/>
            <person name="Mavromatis K."/>
            <person name="Ivanova N."/>
            <person name="Markowitz V."/>
            <person name="Cheng J.-F."/>
            <person name="Hugenholtz P."/>
            <person name="Woyke T."/>
            <person name="Wu D."/>
            <person name="Spring S."/>
            <person name="Brambilla E.-M."/>
            <person name="Klenk H.-P."/>
            <person name="Eisen J.A."/>
        </authorList>
    </citation>
    <scope>NUCLEOTIDE SEQUENCE [LARGE SCALE GENOMIC DNA]</scope>
    <source>
        <strain evidence="3 4">DSM 12556</strain>
    </source>
</reference>
<dbReference type="PANTHER" id="PTHR36442">
    <property type="entry name" value="CYCLIC-DI-AMP PHOSPHODIESTERASE PGPH"/>
    <property type="match status" value="1"/>
</dbReference>
<accession>H0URC6</accession>
<dbReference type="InterPro" id="IPR006674">
    <property type="entry name" value="HD_domain"/>
</dbReference>
<dbReference type="HOGENOM" id="CLU_015767_1_1_0"/>
<dbReference type="Pfam" id="PF01966">
    <property type="entry name" value="HD"/>
    <property type="match status" value="1"/>
</dbReference>
<evidence type="ECO:0000313" key="3">
    <source>
        <dbReference type="EMBL" id="EHM09882.1"/>
    </source>
</evidence>
<keyword evidence="4" id="KW-1185">Reference proteome</keyword>
<dbReference type="InterPro" id="IPR006675">
    <property type="entry name" value="HDIG_dom"/>
</dbReference>
<dbReference type="SUPFAM" id="SSF109604">
    <property type="entry name" value="HD-domain/PDEase-like"/>
    <property type="match status" value="1"/>
</dbReference>
<keyword evidence="1" id="KW-0472">Membrane</keyword>
<sequence>MRTTRLGQGTSNGKPLMSRGVRVVYNWNLDRRRCGFVVLTVFLSILGVVANWWLVELPTGFRIGEPSPRTYRMRLWSVKAESPSEGFLSSLNALKIDPNQVLSQKLVGLISSFDPVTRDRLISAAIATGELVLREGGLGRTGGGVLGVDDEIWKALDNLSIPQAQKNVVFQILWELLVSSQTKGRARDVIVYEGQMVTEDIARLLAAEGYRDREFPWKRFLWAFFAVAFWSNMSWSLFSRADSGRRSYSLEPSHWGFAVTVIFLCWGLQLGMSSLLLDVMFPAAVASWLFLVLAPVVAFGISVGWGIVGAIICFIYFPPMAAIQTLQAVLSAGLGYSLLRGISSRLSLLYRLTYYFVLISLMSIFVRWGFGFPLDSAVLLQYGALCLLWPSVVLALLPLWERLFGVLSPLMIMELSHPSNPLLRRLQLEAPGTYHHSLAVGAMAGGAAELLGMDGLMVRAGAYYHDIGKLRRPKFFIENQGGGENVHDSLSPSLSALVILSHVRDGLELADEYGLPDFVKDFISEHHGTTCLAYFYRKARAMGEDVPIDQFSYPGPAPRSRETALVMLADSVEAAAKAMEHRLEDPSEVEGLVDEVIKSKMDSKQLDNVDFTMREIRIIRDSFVGALRSMRHTRQVRPIQGLKEGG</sequence>
<dbReference type="InterPro" id="IPR052722">
    <property type="entry name" value="PgpH_phosphodiesterase"/>
</dbReference>
<organism evidence="3 4">
    <name type="scientific">Thermanaerovibrio velox DSM 12556</name>
    <dbReference type="NCBI Taxonomy" id="926567"/>
    <lineage>
        <taxon>Bacteria</taxon>
        <taxon>Thermotogati</taxon>
        <taxon>Synergistota</taxon>
        <taxon>Synergistia</taxon>
        <taxon>Synergistales</taxon>
        <taxon>Synergistaceae</taxon>
        <taxon>Thermanaerovibrio</taxon>
    </lineage>
</organism>
<dbReference type="EMBL" id="CM001377">
    <property type="protein sequence ID" value="EHM09882.1"/>
    <property type="molecule type" value="Genomic_DNA"/>
</dbReference>